<name>A0A1G6K8R7_9PSEU</name>
<proteinExistence type="predicted"/>
<gene>
    <name evidence="1" type="ORF">SAMN05216174_101776</name>
</gene>
<protein>
    <submittedName>
        <fullName evidence="1">Uncharacterized protein</fullName>
    </submittedName>
</protein>
<sequence length="295" mass="33389">MEGRTRCRSGPAWLARARRRATPKRRWPRRCVWTVAPSSGGSKAATNPCPTCGPSWPNFSACHQTNLRTHLQTDPPPTLPAHPTLFPKARPPITEIEQRWEHLAKQTNAVIELTVQLLVDIDEAGNATLTGRHELFNHDPRPVSRLSRELWFEHTEGILRIRPLQEGKRRVAIARVHDTNNLAKFACSPSPAIQPGESAVVGYTCEGGRFISDHHWQQTAMRYTRQFSIRLRHRGARQLVSCVTLEEHPDGSQNSATEALDWEDSEGDVTLTLRRELLHPNQVITLRWEVDRGSA</sequence>
<dbReference type="STRING" id="1271860.SAMN05216174_101776"/>
<dbReference type="Proteomes" id="UP000199501">
    <property type="component" value="Unassembled WGS sequence"/>
</dbReference>
<reference evidence="2" key="1">
    <citation type="submission" date="2016-10" db="EMBL/GenBank/DDBJ databases">
        <authorList>
            <person name="Varghese N."/>
            <person name="Submissions S."/>
        </authorList>
    </citation>
    <scope>NUCLEOTIDE SEQUENCE [LARGE SCALE GENOMIC DNA]</scope>
    <source>
        <strain evidence="2">IBRC-M 10403</strain>
    </source>
</reference>
<evidence type="ECO:0000313" key="2">
    <source>
        <dbReference type="Proteomes" id="UP000199501"/>
    </source>
</evidence>
<organism evidence="1 2">
    <name type="scientific">Actinokineospora iranica</name>
    <dbReference type="NCBI Taxonomy" id="1271860"/>
    <lineage>
        <taxon>Bacteria</taxon>
        <taxon>Bacillati</taxon>
        <taxon>Actinomycetota</taxon>
        <taxon>Actinomycetes</taxon>
        <taxon>Pseudonocardiales</taxon>
        <taxon>Pseudonocardiaceae</taxon>
        <taxon>Actinokineospora</taxon>
    </lineage>
</organism>
<evidence type="ECO:0000313" key="1">
    <source>
        <dbReference type="EMBL" id="SDC27337.1"/>
    </source>
</evidence>
<dbReference type="AlphaFoldDB" id="A0A1G6K8R7"/>
<dbReference type="EMBL" id="FMZZ01000001">
    <property type="protein sequence ID" value="SDC27337.1"/>
    <property type="molecule type" value="Genomic_DNA"/>
</dbReference>
<keyword evidence="2" id="KW-1185">Reference proteome</keyword>
<accession>A0A1G6K8R7</accession>